<dbReference type="RefSeq" id="WP_207560975.1">
    <property type="nucleotide sequence ID" value="NZ_CP046072.1"/>
</dbReference>
<dbReference type="GO" id="GO:0017038">
    <property type="term" value="P:protein import"/>
    <property type="evidence" value="ECO:0007669"/>
    <property type="project" value="TreeGrafter"/>
</dbReference>
<gene>
    <name evidence="11" type="ORF">GJV85_08555</name>
</gene>
<evidence type="ECO:0000256" key="3">
    <source>
        <dbReference type="ARBA" id="ARBA00022475"/>
    </source>
</evidence>
<feature type="transmembrane region" description="Helical" evidence="9">
    <location>
        <begin position="12"/>
        <end position="29"/>
    </location>
</feature>
<evidence type="ECO:0000256" key="6">
    <source>
        <dbReference type="ARBA" id="ARBA00022989"/>
    </source>
</evidence>
<keyword evidence="6 9" id="KW-1133">Transmembrane helix</keyword>
<evidence type="ECO:0000256" key="1">
    <source>
        <dbReference type="ARBA" id="ARBA00004429"/>
    </source>
</evidence>
<evidence type="ECO:0000256" key="4">
    <source>
        <dbReference type="ARBA" id="ARBA00022692"/>
    </source>
</evidence>
<accession>A0A975B107</accession>
<evidence type="ECO:0000256" key="8">
    <source>
        <dbReference type="RuleBase" id="RU004057"/>
    </source>
</evidence>
<evidence type="ECO:0000313" key="12">
    <source>
        <dbReference type="Proteomes" id="UP000671852"/>
    </source>
</evidence>
<feature type="transmembrane region" description="Helical" evidence="9">
    <location>
        <begin position="146"/>
        <end position="164"/>
    </location>
</feature>
<proteinExistence type="inferred from homology"/>
<organism evidence="11 12">
    <name type="scientific">Sulfurimonas aquatica</name>
    <dbReference type="NCBI Taxonomy" id="2672570"/>
    <lineage>
        <taxon>Bacteria</taxon>
        <taxon>Pseudomonadati</taxon>
        <taxon>Campylobacterota</taxon>
        <taxon>Epsilonproteobacteria</taxon>
        <taxon>Campylobacterales</taxon>
        <taxon>Sulfurimonadaceae</taxon>
        <taxon>Sulfurimonas</taxon>
    </lineage>
</organism>
<dbReference type="AlphaFoldDB" id="A0A975B107"/>
<reference evidence="11" key="2">
    <citation type="submission" date="2021-04" db="EMBL/GenBank/DDBJ databases">
        <title>Isolation and characterization of a novel species of the genus Sulfurimonas.</title>
        <authorList>
            <person name="Fukui M."/>
        </authorList>
    </citation>
    <scope>NUCLEOTIDE SEQUENCE</scope>
    <source>
        <strain evidence="11">H1576</strain>
    </source>
</reference>
<evidence type="ECO:0000256" key="5">
    <source>
        <dbReference type="ARBA" id="ARBA00022927"/>
    </source>
</evidence>
<keyword evidence="2 8" id="KW-0813">Transport</keyword>
<feature type="domain" description="MotA/TolQ/ExbB proton channel" evidence="10">
    <location>
        <begin position="55"/>
        <end position="179"/>
    </location>
</feature>
<dbReference type="PANTHER" id="PTHR30625">
    <property type="entry name" value="PROTEIN TOLQ"/>
    <property type="match status" value="1"/>
</dbReference>
<dbReference type="InterPro" id="IPR050790">
    <property type="entry name" value="ExbB/TolQ_transport"/>
</dbReference>
<reference evidence="11" key="1">
    <citation type="submission" date="2019-11" db="EMBL/GenBank/DDBJ databases">
        <authorList>
            <person name="Kojima H."/>
        </authorList>
    </citation>
    <scope>NUCLEOTIDE SEQUENCE</scope>
    <source>
        <strain evidence="11">H1576</strain>
    </source>
</reference>
<dbReference type="EMBL" id="CP046072">
    <property type="protein sequence ID" value="QSZ42160.1"/>
    <property type="molecule type" value="Genomic_DNA"/>
</dbReference>
<dbReference type="PANTHER" id="PTHR30625:SF15">
    <property type="entry name" value="BIOPOLYMER TRANSPORT PROTEIN EXBB"/>
    <property type="match status" value="1"/>
</dbReference>
<evidence type="ECO:0000256" key="7">
    <source>
        <dbReference type="ARBA" id="ARBA00023136"/>
    </source>
</evidence>
<evidence type="ECO:0000313" key="11">
    <source>
        <dbReference type="EMBL" id="QSZ42160.1"/>
    </source>
</evidence>
<keyword evidence="3" id="KW-1003">Cell membrane</keyword>
<evidence type="ECO:0000259" key="10">
    <source>
        <dbReference type="Pfam" id="PF01618"/>
    </source>
</evidence>
<protein>
    <recommendedName>
        <fullName evidence="10">MotA/TolQ/ExbB proton channel domain-containing protein</fullName>
    </recommendedName>
</protein>
<dbReference type="GO" id="GO:0005886">
    <property type="term" value="C:plasma membrane"/>
    <property type="evidence" value="ECO:0007669"/>
    <property type="project" value="UniProtKB-SubCell"/>
</dbReference>
<dbReference type="Pfam" id="PF01618">
    <property type="entry name" value="MotA_ExbB"/>
    <property type="match status" value="1"/>
</dbReference>
<comment type="subcellular location">
    <subcellularLocation>
        <location evidence="1">Cell inner membrane</location>
        <topology evidence="1">Multi-pass membrane protein</topology>
    </subcellularLocation>
    <subcellularLocation>
        <location evidence="8">Membrane</location>
        <topology evidence="8">Multi-pass membrane protein</topology>
    </subcellularLocation>
</comment>
<dbReference type="KEGG" id="saqt:GJV85_08555"/>
<feature type="transmembrane region" description="Helical" evidence="9">
    <location>
        <begin position="98"/>
        <end position="125"/>
    </location>
</feature>
<keyword evidence="5 8" id="KW-0653">Protein transport</keyword>
<evidence type="ECO:0000256" key="9">
    <source>
        <dbReference type="SAM" id="Phobius"/>
    </source>
</evidence>
<dbReference type="InterPro" id="IPR002898">
    <property type="entry name" value="MotA_ExbB_proton_chnl"/>
</dbReference>
<sequence length="194" mass="22243">MNIAQIWMENDWVVKILIIALGIVMVMVFEKLYSYFSLYKTLKKLDEIKSLDEIDSIKDAHVRKTLQEIRDFDSNSETLFHSFVNVKIDMYEQYAMKYITTIGLIAVLSPMLGLIGTFIGVWHVFEGISDISLSDPSVIAKGIKEVLIDTMSGLIVAVISMIFYKGFEYVSTKNVSAFEEKIYRLIREKDAKKS</sequence>
<comment type="similarity">
    <text evidence="8">Belongs to the exbB/tolQ family.</text>
</comment>
<dbReference type="Proteomes" id="UP000671852">
    <property type="component" value="Chromosome"/>
</dbReference>
<keyword evidence="4 9" id="KW-0812">Transmembrane</keyword>
<evidence type="ECO:0000256" key="2">
    <source>
        <dbReference type="ARBA" id="ARBA00022448"/>
    </source>
</evidence>
<name>A0A975B107_9BACT</name>
<keyword evidence="7 9" id="KW-0472">Membrane</keyword>
<keyword evidence="12" id="KW-1185">Reference proteome</keyword>